<dbReference type="OrthoDB" id="9803297at2"/>
<evidence type="ECO:0000259" key="3">
    <source>
        <dbReference type="SMART" id="SM00839"/>
    </source>
</evidence>
<evidence type="ECO:0000256" key="2">
    <source>
        <dbReference type="ARBA" id="ARBA00023002"/>
    </source>
</evidence>
<proteinExistence type="inferred from homology"/>
<reference evidence="4 5" key="1">
    <citation type="journal article" date="2012" name="Stand. Genomic Sci.">
        <title>Complete genome sequencing and analysis of Saprospira grandis str. Lewin, a predatory marine bacterium.</title>
        <authorList>
            <person name="Saw J.H."/>
            <person name="Yuryev A."/>
            <person name="Kanbe M."/>
            <person name="Hou S."/>
            <person name="Young A.G."/>
            <person name="Aizawa S."/>
            <person name="Alam M."/>
        </authorList>
    </citation>
    <scope>NUCLEOTIDE SEQUENCE [LARGE SCALE GENOMIC DNA]</scope>
    <source>
        <strain evidence="4 5">Lewin</strain>
    </source>
</reference>
<evidence type="ECO:0000313" key="5">
    <source>
        <dbReference type="Proteomes" id="UP000007519"/>
    </source>
</evidence>
<dbReference type="EMBL" id="CP002831">
    <property type="protein sequence ID" value="AFC24776.1"/>
    <property type="molecule type" value="Genomic_DNA"/>
</dbReference>
<dbReference type="Gene3D" id="3.40.50.10860">
    <property type="entry name" value="Leucine Dehydrogenase, chain A, domain 1"/>
    <property type="match status" value="1"/>
</dbReference>
<dbReference type="Gene3D" id="3.40.50.720">
    <property type="entry name" value="NAD(P)-binding Rossmann-like Domain"/>
    <property type="match status" value="1"/>
</dbReference>
<dbReference type="SUPFAM" id="SSF51735">
    <property type="entry name" value="NAD(P)-binding Rossmann-fold domains"/>
    <property type="match status" value="1"/>
</dbReference>
<dbReference type="GO" id="GO:0004352">
    <property type="term" value="F:glutamate dehydrogenase (NAD+) activity"/>
    <property type="evidence" value="ECO:0007669"/>
    <property type="project" value="TreeGrafter"/>
</dbReference>
<dbReference type="Pfam" id="PF02812">
    <property type="entry name" value="ELFV_dehydrog_N"/>
    <property type="match status" value="1"/>
</dbReference>
<dbReference type="InterPro" id="IPR006097">
    <property type="entry name" value="Glu/Leu/Phe/Val/Trp_DH_dimer"/>
</dbReference>
<sequence>MEQLLKQYKEQTPEIVFEWSDAETEAKGWVVINSLRGGAAGGGTRMRKGLNKEEVISLAKVMEVKFSVCGPNIGGAKSGINFDPNDPRREEVLKRWYKAVIPLLKNYYGTGGDLNVDELKDVIPITQDLGLWHPQEGIVNGHLQPTGGERIAALGQLRLGVSKIIEDPTYIPETEEKLAIADMVTGYGVAEAVFHYYDLYHGETVKDKKVIIQGWGNVASAAAFYFAKNGAKIVGIIDVAGGVIAPEGLSYEQVVDLFLNKKGNKLQSDQLIPFEEAQKAIWDVPADIFIPGAASKLVTAEQVARLQKGGLKVMSCGANVPFVDDQVFFGPTAKQTDEELSLIPDFIANCGMARVFAYLMKSREALTDAAIFEDISWTIRQALEEVKERNNSPYQLSTTALTLALEKLT</sequence>
<accession>H6L2L9</accession>
<dbReference type="eggNOG" id="COG0334">
    <property type="taxonomic scope" value="Bacteria"/>
</dbReference>
<evidence type="ECO:0000313" key="4">
    <source>
        <dbReference type="EMBL" id="AFC24776.1"/>
    </source>
</evidence>
<dbReference type="RefSeq" id="WP_015692396.1">
    <property type="nucleotide sequence ID" value="NC_016940.1"/>
</dbReference>
<dbReference type="GO" id="GO:0006538">
    <property type="term" value="P:L-glutamate catabolic process"/>
    <property type="evidence" value="ECO:0007669"/>
    <property type="project" value="TreeGrafter"/>
</dbReference>
<dbReference type="SMART" id="SM00839">
    <property type="entry name" value="ELFV_dehydrog"/>
    <property type="match status" value="1"/>
</dbReference>
<dbReference type="InterPro" id="IPR046346">
    <property type="entry name" value="Aminoacid_DH-like_N_sf"/>
</dbReference>
<dbReference type="SUPFAM" id="SSF53223">
    <property type="entry name" value="Aminoacid dehydrogenase-like, N-terminal domain"/>
    <property type="match status" value="1"/>
</dbReference>
<organism evidence="4 5">
    <name type="scientific">Saprospira grandis (strain Lewin)</name>
    <dbReference type="NCBI Taxonomy" id="984262"/>
    <lineage>
        <taxon>Bacteria</taxon>
        <taxon>Pseudomonadati</taxon>
        <taxon>Bacteroidota</taxon>
        <taxon>Saprospiria</taxon>
        <taxon>Saprospirales</taxon>
        <taxon>Saprospiraceae</taxon>
        <taxon>Saprospira</taxon>
    </lineage>
</organism>
<keyword evidence="5" id="KW-1185">Reference proteome</keyword>
<dbReference type="Proteomes" id="UP000007519">
    <property type="component" value="Chromosome"/>
</dbReference>
<dbReference type="AlphaFoldDB" id="H6L2L9"/>
<dbReference type="HOGENOM" id="CLU_025763_7_0_10"/>
<comment type="similarity">
    <text evidence="1">Belongs to the Glu/Leu/Phe/Val dehydrogenases family.</text>
</comment>
<dbReference type="Pfam" id="PF00208">
    <property type="entry name" value="ELFV_dehydrog"/>
    <property type="match status" value="1"/>
</dbReference>
<keyword evidence="2" id="KW-0560">Oxidoreductase</keyword>
<name>H6L2L9_SAPGL</name>
<dbReference type="KEGG" id="sgn:SGRA_2045"/>
<dbReference type="PANTHER" id="PTHR11606:SF13">
    <property type="entry name" value="GLUTAMATE DEHYDROGENASE 1, MITOCHONDRIAL"/>
    <property type="match status" value="1"/>
</dbReference>
<dbReference type="InterPro" id="IPR006096">
    <property type="entry name" value="Glu/Leu/Phe/Val/Trp_DH_C"/>
</dbReference>
<dbReference type="PANTHER" id="PTHR11606">
    <property type="entry name" value="GLUTAMATE DEHYDROGENASE"/>
    <property type="match status" value="1"/>
</dbReference>
<dbReference type="InterPro" id="IPR036291">
    <property type="entry name" value="NAD(P)-bd_dom_sf"/>
</dbReference>
<gene>
    <name evidence="4" type="ordered locus">SGRA_2045</name>
</gene>
<evidence type="ECO:0000256" key="1">
    <source>
        <dbReference type="ARBA" id="ARBA00006382"/>
    </source>
</evidence>
<dbReference type="STRING" id="984262.SGRA_2045"/>
<feature type="domain" description="Glutamate/phenylalanine/leucine/valine/L-tryptophan dehydrogenase C-terminal" evidence="3">
    <location>
        <begin position="181"/>
        <end position="408"/>
    </location>
</feature>
<protein>
    <submittedName>
        <fullName evidence="4">Glu/Leu/Phe/Val dehydrogenase family protein</fullName>
    </submittedName>
</protein>